<keyword evidence="1" id="KW-0472">Membrane</keyword>
<name>A0AAJ6ALS6_9MICC</name>
<evidence type="ECO:0000313" key="3">
    <source>
        <dbReference type="Proteomes" id="UP001224674"/>
    </source>
</evidence>
<dbReference type="EMBL" id="CP122566">
    <property type="protein sequence ID" value="WGH93203.1"/>
    <property type="molecule type" value="Genomic_DNA"/>
</dbReference>
<dbReference type="Proteomes" id="UP001224674">
    <property type="component" value="Chromosome"/>
</dbReference>
<keyword evidence="1" id="KW-0812">Transmembrane</keyword>
<feature type="transmembrane region" description="Helical" evidence="1">
    <location>
        <begin position="268"/>
        <end position="288"/>
    </location>
</feature>
<dbReference type="RefSeq" id="WP_110100018.1">
    <property type="nucleotide sequence ID" value="NZ_CP122566.1"/>
</dbReference>
<organism evidence="2 3">
    <name type="scientific">Auritidibacter ignavus</name>
    <dbReference type="NCBI Taxonomy" id="678932"/>
    <lineage>
        <taxon>Bacteria</taxon>
        <taxon>Bacillati</taxon>
        <taxon>Actinomycetota</taxon>
        <taxon>Actinomycetes</taxon>
        <taxon>Micrococcales</taxon>
        <taxon>Micrococcaceae</taxon>
        <taxon>Auritidibacter</taxon>
    </lineage>
</organism>
<feature type="transmembrane region" description="Helical" evidence="1">
    <location>
        <begin position="212"/>
        <end position="231"/>
    </location>
</feature>
<gene>
    <name evidence="2" type="ORF">QDX21_13105</name>
</gene>
<sequence length="295" mass="30906">MRTLFASIFALVIGIVTVIGLTGWRADALLHTAEPLREISGDEQVLDAVPALVADQVTSNAESQLPFSDALGGVTENFASLVVEDSRFAQAWGEAVEMTRQDWVEGLQQASTPAEPDAGYLSIHLTPVAQLAGVVLGEQLDQISLLDGVDPTGWVPSELVIDTQVPPSELISADDLVLIEQYVTYWPLVLGGAAVAFVLALLLAAPGARWSVWLISGAVIVLGGVTLRTGIGRLVDDSIAATVEDGTVAIVEPLMHAFANWSYPQLNVMMIGGAVVAAVGLIGALIAMGRETSSA</sequence>
<protein>
    <submittedName>
        <fullName evidence="2">Uncharacterized protein</fullName>
    </submittedName>
</protein>
<accession>A0AAJ6ALS6</accession>
<evidence type="ECO:0000313" key="2">
    <source>
        <dbReference type="EMBL" id="WGH93203.1"/>
    </source>
</evidence>
<dbReference type="AlphaFoldDB" id="A0AAJ6ALS6"/>
<keyword evidence="1" id="KW-1133">Transmembrane helix</keyword>
<proteinExistence type="predicted"/>
<reference evidence="2 3" key="1">
    <citation type="submission" date="2023-03" db="EMBL/GenBank/DDBJ databases">
        <title>Complete genome sequences of several Auritidibacter ignavus strains isolated from ear infections.</title>
        <authorList>
            <person name="Baehr T."/>
            <person name="Baumhoegger A.M."/>
        </authorList>
    </citation>
    <scope>NUCLEOTIDE SEQUENCE [LARGE SCALE GENOMIC DNA]</scope>
    <source>
        <strain evidence="2 3">BABAE-6</strain>
    </source>
</reference>
<keyword evidence="3" id="KW-1185">Reference proteome</keyword>
<feature type="transmembrane region" description="Helical" evidence="1">
    <location>
        <begin position="185"/>
        <end position="205"/>
    </location>
</feature>
<evidence type="ECO:0000256" key="1">
    <source>
        <dbReference type="SAM" id="Phobius"/>
    </source>
</evidence>